<name>A0ABV7CKV8_9GAMM</name>
<dbReference type="Pfam" id="PF00497">
    <property type="entry name" value="SBP_bac_3"/>
    <property type="match status" value="1"/>
</dbReference>
<dbReference type="Proteomes" id="UP001595453">
    <property type="component" value="Unassembled WGS sequence"/>
</dbReference>
<organism evidence="4 5">
    <name type="scientific">Pseudoalteromonas fenneropenaei</name>
    <dbReference type="NCBI Taxonomy" id="1737459"/>
    <lineage>
        <taxon>Bacteria</taxon>
        <taxon>Pseudomonadati</taxon>
        <taxon>Pseudomonadota</taxon>
        <taxon>Gammaproteobacteria</taxon>
        <taxon>Alteromonadales</taxon>
        <taxon>Pseudoalteromonadaceae</taxon>
        <taxon>Pseudoalteromonas</taxon>
    </lineage>
</organism>
<dbReference type="InterPro" id="IPR001638">
    <property type="entry name" value="Solute-binding_3/MltF_N"/>
</dbReference>
<dbReference type="SMART" id="SM00062">
    <property type="entry name" value="PBPb"/>
    <property type="match status" value="1"/>
</dbReference>
<dbReference type="SUPFAM" id="SSF53850">
    <property type="entry name" value="Periplasmic binding protein-like II"/>
    <property type="match status" value="1"/>
</dbReference>
<evidence type="ECO:0000259" key="3">
    <source>
        <dbReference type="SMART" id="SM00062"/>
    </source>
</evidence>
<reference evidence="5" key="1">
    <citation type="journal article" date="2019" name="Int. J. Syst. Evol. Microbiol.">
        <title>The Global Catalogue of Microorganisms (GCM) 10K type strain sequencing project: providing services to taxonomists for standard genome sequencing and annotation.</title>
        <authorList>
            <consortium name="The Broad Institute Genomics Platform"/>
            <consortium name="The Broad Institute Genome Sequencing Center for Infectious Disease"/>
            <person name="Wu L."/>
            <person name="Ma J."/>
        </authorList>
    </citation>
    <scope>NUCLEOTIDE SEQUENCE [LARGE SCALE GENOMIC DNA]</scope>
    <source>
        <strain evidence="5">KCTC 42730</strain>
    </source>
</reference>
<sequence>MLLFAVPLSAAKRYSVLVYHGANPPYSYEEEGLTKGLFADIFAYISSITGLQFEFVPLSVARGHRMFEQGKVDIEPGVNPLWRQESSNPGLYSRFYAYSREVVLARSKLIHTMPESLYGQVIGRVRGYRYGAFEQHFGEQKIMPYDNVSERELLAQLAHKRFDYIMIGDITAAYYRHSHAEYRAFQEVYEISCLPVAMRIQPTQPELKAAIDQALEQMIKSGALAAIYSKYGALLRVPD</sequence>
<evidence type="ECO:0000256" key="1">
    <source>
        <dbReference type="ARBA" id="ARBA00010333"/>
    </source>
</evidence>
<dbReference type="RefSeq" id="WP_377124602.1">
    <property type="nucleotide sequence ID" value="NZ_JBHRSD010000018.1"/>
</dbReference>
<comment type="similarity">
    <text evidence="1">Belongs to the bacterial solute-binding protein 3 family.</text>
</comment>
<evidence type="ECO:0000313" key="5">
    <source>
        <dbReference type="Proteomes" id="UP001595453"/>
    </source>
</evidence>
<dbReference type="Gene3D" id="3.40.190.10">
    <property type="entry name" value="Periplasmic binding protein-like II"/>
    <property type="match status" value="2"/>
</dbReference>
<evidence type="ECO:0000313" key="4">
    <source>
        <dbReference type="EMBL" id="MFC3033279.1"/>
    </source>
</evidence>
<dbReference type="PANTHER" id="PTHR35936">
    <property type="entry name" value="MEMBRANE-BOUND LYTIC MUREIN TRANSGLYCOSYLASE F"/>
    <property type="match status" value="1"/>
</dbReference>
<evidence type="ECO:0000256" key="2">
    <source>
        <dbReference type="ARBA" id="ARBA00022729"/>
    </source>
</evidence>
<comment type="caution">
    <text evidence="4">The sequence shown here is derived from an EMBL/GenBank/DDBJ whole genome shotgun (WGS) entry which is preliminary data.</text>
</comment>
<dbReference type="EMBL" id="JBHRSD010000018">
    <property type="protein sequence ID" value="MFC3033279.1"/>
    <property type="molecule type" value="Genomic_DNA"/>
</dbReference>
<feature type="domain" description="Solute-binding protein family 3/N-terminal" evidence="3">
    <location>
        <begin position="15"/>
        <end position="235"/>
    </location>
</feature>
<accession>A0ABV7CKV8</accession>
<gene>
    <name evidence="4" type="ORF">ACFOEE_12180</name>
</gene>
<protein>
    <submittedName>
        <fullName evidence="4">Substrate-binding periplasmic protein</fullName>
    </submittedName>
</protein>
<keyword evidence="2" id="KW-0732">Signal</keyword>
<proteinExistence type="inferred from homology"/>
<keyword evidence="5" id="KW-1185">Reference proteome</keyword>